<organism evidence="2 3">
    <name type="scientific">Elysia marginata</name>
    <dbReference type="NCBI Taxonomy" id="1093978"/>
    <lineage>
        <taxon>Eukaryota</taxon>
        <taxon>Metazoa</taxon>
        <taxon>Spiralia</taxon>
        <taxon>Lophotrochozoa</taxon>
        <taxon>Mollusca</taxon>
        <taxon>Gastropoda</taxon>
        <taxon>Heterobranchia</taxon>
        <taxon>Euthyneura</taxon>
        <taxon>Panpulmonata</taxon>
        <taxon>Sacoglossa</taxon>
        <taxon>Placobranchoidea</taxon>
        <taxon>Plakobranchidae</taxon>
        <taxon>Elysia</taxon>
    </lineage>
</organism>
<feature type="compositionally biased region" description="Basic and acidic residues" evidence="1">
    <location>
        <begin position="97"/>
        <end position="108"/>
    </location>
</feature>
<evidence type="ECO:0000313" key="2">
    <source>
        <dbReference type="EMBL" id="GFR68538.1"/>
    </source>
</evidence>
<feature type="compositionally biased region" description="Basic residues" evidence="1">
    <location>
        <begin position="54"/>
        <end position="63"/>
    </location>
</feature>
<keyword evidence="3" id="KW-1185">Reference proteome</keyword>
<dbReference type="EMBL" id="BMAT01004125">
    <property type="protein sequence ID" value="GFR68538.1"/>
    <property type="molecule type" value="Genomic_DNA"/>
</dbReference>
<gene>
    <name evidence="2" type="ORF">ElyMa_002023500</name>
</gene>
<proteinExistence type="predicted"/>
<accession>A0AAV4F761</accession>
<comment type="caution">
    <text evidence="2">The sequence shown here is derived from an EMBL/GenBank/DDBJ whole genome shotgun (WGS) entry which is preliminary data.</text>
</comment>
<feature type="region of interest" description="Disordered" evidence="1">
    <location>
        <begin position="31"/>
        <end position="115"/>
    </location>
</feature>
<dbReference type="AlphaFoldDB" id="A0AAV4F761"/>
<evidence type="ECO:0000313" key="3">
    <source>
        <dbReference type="Proteomes" id="UP000762676"/>
    </source>
</evidence>
<dbReference type="Proteomes" id="UP000762676">
    <property type="component" value="Unassembled WGS sequence"/>
</dbReference>
<reference evidence="2 3" key="1">
    <citation type="journal article" date="2021" name="Elife">
        <title>Chloroplast acquisition without the gene transfer in kleptoplastic sea slugs, Plakobranchus ocellatus.</title>
        <authorList>
            <person name="Maeda T."/>
            <person name="Takahashi S."/>
            <person name="Yoshida T."/>
            <person name="Shimamura S."/>
            <person name="Takaki Y."/>
            <person name="Nagai Y."/>
            <person name="Toyoda A."/>
            <person name="Suzuki Y."/>
            <person name="Arimoto A."/>
            <person name="Ishii H."/>
            <person name="Satoh N."/>
            <person name="Nishiyama T."/>
            <person name="Hasebe M."/>
            <person name="Maruyama T."/>
            <person name="Minagawa J."/>
            <person name="Obokata J."/>
            <person name="Shigenobu S."/>
        </authorList>
    </citation>
    <scope>NUCLEOTIDE SEQUENCE [LARGE SCALE GENOMIC DNA]</scope>
</reference>
<evidence type="ECO:0000256" key="1">
    <source>
        <dbReference type="SAM" id="MobiDB-lite"/>
    </source>
</evidence>
<protein>
    <submittedName>
        <fullName evidence="2">Uncharacterized protein</fullName>
    </submittedName>
</protein>
<name>A0AAV4F761_9GAST</name>
<sequence>MDSNQSNIKPIIHTVKLKEIKRIVYNGKKYLTRKVNHIIKKEKTEEKEEEEEKKKKKKKKKKKEEKEEEKDNNNISKKNKKIEKVPRGGETAATTRQGERPQQDREAHAGATPKQPQCPLLKFYLHATGAAPDDTCDTCGLSPDDLAHMMTRCVAGDQHRDLLSDDPIDDLWTDPGG</sequence>